<comment type="caution">
    <text evidence="2">The sequence shown here is derived from an EMBL/GenBank/DDBJ whole genome shotgun (WGS) entry which is preliminary data.</text>
</comment>
<sequence length="277" mass="30269">MHLTLQIQATLLYTHNQVHQKVRAAKTNMLSSEQSEDKFAIHAAAREGKLSIFESLLNANPKVSQRKDDDGRYPIHWAASSNQLQMILLLSQQKSFDPDVVDDSGWTPLMIAASIKDGDAIVDLLLSRGADTALHFVASKNNLEVARKLFANKPPASARVKDRRGQYPLHRAAAVGSEPMVKLLLQHNSPINASDIAGSTALHHAVAEGHGMISPFLSTVEDMQAHVVIGHVAIALLKAGAETDKKDADGYLALELAPDKQVRKYIEREAENQGIEL</sequence>
<gene>
    <name evidence="2" type="ORF">RRF57_003902</name>
</gene>
<evidence type="ECO:0000313" key="2">
    <source>
        <dbReference type="EMBL" id="KAK5628187.1"/>
    </source>
</evidence>
<dbReference type="InterPro" id="IPR002110">
    <property type="entry name" value="Ankyrin_rpt"/>
</dbReference>
<keyword evidence="3" id="KW-1185">Reference proteome</keyword>
<dbReference type="AlphaFoldDB" id="A0AAN7Z3A4"/>
<organism evidence="2 3">
    <name type="scientific">Xylaria bambusicola</name>
    <dbReference type="NCBI Taxonomy" id="326684"/>
    <lineage>
        <taxon>Eukaryota</taxon>
        <taxon>Fungi</taxon>
        <taxon>Dikarya</taxon>
        <taxon>Ascomycota</taxon>
        <taxon>Pezizomycotina</taxon>
        <taxon>Sordariomycetes</taxon>
        <taxon>Xylariomycetidae</taxon>
        <taxon>Xylariales</taxon>
        <taxon>Xylariaceae</taxon>
        <taxon>Xylaria</taxon>
    </lineage>
</organism>
<proteinExistence type="predicted"/>
<evidence type="ECO:0008006" key="4">
    <source>
        <dbReference type="Google" id="ProtNLM"/>
    </source>
</evidence>
<dbReference type="EMBL" id="JAWHQM010000008">
    <property type="protein sequence ID" value="KAK5628187.1"/>
    <property type="molecule type" value="Genomic_DNA"/>
</dbReference>
<evidence type="ECO:0000256" key="1">
    <source>
        <dbReference type="PROSITE-ProRule" id="PRU00023"/>
    </source>
</evidence>
<accession>A0AAN7Z3A4</accession>
<dbReference type="InterPro" id="IPR036770">
    <property type="entry name" value="Ankyrin_rpt-contain_sf"/>
</dbReference>
<feature type="repeat" description="ANK" evidence="1">
    <location>
        <begin position="104"/>
        <end position="131"/>
    </location>
</feature>
<dbReference type="PANTHER" id="PTHR24184:SF11">
    <property type="entry name" value="ANKYRIN REPEAT AND SOCS BOX CONTAINING 3"/>
    <property type="match status" value="1"/>
</dbReference>
<reference evidence="2 3" key="1">
    <citation type="submission" date="2023-10" db="EMBL/GenBank/DDBJ databases">
        <title>Draft genome sequence of Xylaria bambusicola isolate GMP-LS, the root and basal stem rot pathogen of sugarcane in Indonesia.</title>
        <authorList>
            <person name="Selvaraj P."/>
            <person name="Muralishankar V."/>
            <person name="Muruganantham S."/>
            <person name="Sp S."/>
            <person name="Haryani S."/>
            <person name="Lau K.J.X."/>
            <person name="Naqvi N.I."/>
        </authorList>
    </citation>
    <scope>NUCLEOTIDE SEQUENCE [LARGE SCALE GENOMIC DNA]</scope>
    <source>
        <strain evidence="2">GMP-LS</strain>
    </source>
</reference>
<dbReference type="Gene3D" id="1.25.40.20">
    <property type="entry name" value="Ankyrin repeat-containing domain"/>
    <property type="match status" value="2"/>
</dbReference>
<name>A0AAN7Z3A4_9PEZI</name>
<dbReference type="SUPFAM" id="SSF48403">
    <property type="entry name" value="Ankyrin repeat"/>
    <property type="match status" value="1"/>
</dbReference>
<dbReference type="PROSITE" id="PS50297">
    <property type="entry name" value="ANK_REP_REGION"/>
    <property type="match status" value="2"/>
</dbReference>
<dbReference type="SMART" id="SM00248">
    <property type="entry name" value="ANK"/>
    <property type="match status" value="4"/>
</dbReference>
<keyword evidence="1" id="KW-0040">ANK repeat</keyword>
<evidence type="ECO:0000313" key="3">
    <source>
        <dbReference type="Proteomes" id="UP001305414"/>
    </source>
</evidence>
<protein>
    <recommendedName>
        <fullName evidence="4">Proteasome regulatory particle subunit</fullName>
    </recommendedName>
</protein>
<feature type="repeat" description="ANK" evidence="1">
    <location>
        <begin position="164"/>
        <end position="196"/>
    </location>
</feature>
<dbReference type="PROSITE" id="PS50088">
    <property type="entry name" value="ANK_REPEAT"/>
    <property type="match status" value="2"/>
</dbReference>
<dbReference type="Pfam" id="PF12796">
    <property type="entry name" value="Ank_2"/>
    <property type="match status" value="2"/>
</dbReference>
<dbReference type="PANTHER" id="PTHR24184">
    <property type="entry name" value="SI:CH211-189E2.2"/>
    <property type="match status" value="1"/>
</dbReference>
<dbReference type="Proteomes" id="UP001305414">
    <property type="component" value="Unassembled WGS sequence"/>
</dbReference>